<protein>
    <recommendedName>
        <fullName evidence="7">DUF86 domain-containing protein</fullName>
    </recommendedName>
</protein>
<dbReference type="InterPro" id="IPR008201">
    <property type="entry name" value="HepT-like"/>
</dbReference>
<dbReference type="InterPro" id="IPR052379">
    <property type="entry name" value="Type_VII_TA_RNase"/>
</dbReference>
<dbReference type="GO" id="GO:0016787">
    <property type="term" value="F:hydrolase activity"/>
    <property type="evidence" value="ECO:0007669"/>
    <property type="project" value="UniProtKB-KW"/>
</dbReference>
<dbReference type="EMBL" id="MHTA01000012">
    <property type="protein sequence ID" value="OHA54393.1"/>
    <property type="molecule type" value="Genomic_DNA"/>
</dbReference>
<evidence type="ECO:0000256" key="1">
    <source>
        <dbReference type="ARBA" id="ARBA00022649"/>
    </source>
</evidence>
<comment type="similarity">
    <text evidence="4">Belongs to the HepT RNase toxin family.</text>
</comment>
<dbReference type="AlphaFoldDB" id="A0A1G2Q1E1"/>
<dbReference type="Pfam" id="PF01934">
    <property type="entry name" value="HepT-like"/>
    <property type="match status" value="1"/>
</dbReference>
<evidence type="ECO:0000313" key="5">
    <source>
        <dbReference type="EMBL" id="OHA54393.1"/>
    </source>
</evidence>
<dbReference type="GO" id="GO:0004540">
    <property type="term" value="F:RNA nuclease activity"/>
    <property type="evidence" value="ECO:0007669"/>
    <property type="project" value="InterPro"/>
</dbReference>
<dbReference type="PANTHER" id="PTHR33397">
    <property type="entry name" value="UPF0331 PROTEIN YUTE"/>
    <property type="match status" value="1"/>
</dbReference>
<dbReference type="STRING" id="1802370.A2Z62_01700"/>
<dbReference type="PANTHER" id="PTHR33397:SF5">
    <property type="entry name" value="RNASE YUTE-RELATED"/>
    <property type="match status" value="1"/>
</dbReference>
<accession>A0A1G2Q1E1</accession>
<sequence>MEIDKEKIKQRFSEINEAINGAKEVVKLSDQEFWSKKQNIAAVKYYLLQAIEAVGGICVHIVAKKFNKGVSAFGECFEVMEKEGFLEKDLADKLRKMAKFRNKLIHRYWEIEDKNILEYARKDINDFEDYIRAVDKLV</sequence>
<keyword evidence="3" id="KW-0378">Hydrolase</keyword>
<evidence type="ECO:0000256" key="2">
    <source>
        <dbReference type="ARBA" id="ARBA00022722"/>
    </source>
</evidence>
<keyword evidence="2" id="KW-0540">Nuclease</keyword>
<organism evidence="5 6">
    <name type="scientific">Candidatus Terrybacteria bacterium RIFCSPLOWO2_02_42_20</name>
    <dbReference type="NCBI Taxonomy" id="1802370"/>
    <lineage>
        <taxon>Bacteria</taxon>
        <taxon>Candidatus Terryibacteriota</taxon>
    </lineage>
</organism>
<dbReference type="NCBIfam" id="NF047751">
    <property type="entry name" value="HepT_toxin"/>
    <property type="match status" value="1"/>
</dbReference>
<dbReference type="Proteomes" id="UP000177649">
    <property type="component" value="Unassembled WGS sequence"/>
</dbReference>
<evidence type="ECO:0000313" key="6">
    <source>
        <dbReference type="Proteomes" id="UP000177649"/>
    </source>
</evidence>
<evidence type="ECO:0008006" key="7">
    <source>
        <dbReference type="Google" id="ProtNLM"/>
    </source>
</evidence>
<dbReference type="GO" id="GO:0110001">
    <property type="term" value="C:toxin-antitoxin complex"/>
    <property type="evidence" value="ECO:0007669"/>
    <property type="project" value="InterPro"/>
</dbReference>
<dbReference type="Gene3D" id="1.20.120.580">
    <property type="entry name" value="bsu32300-like"/>
    <property type="match status" value="1"/>
</dbReference>
<keyword evidence="1" id="KW-1277">Toxin-antitoxin system</keyword>
<evidence type="ECO:0000256" key="4">
    <source>
        <dbReference type="ARBA" id="ARBA00024207"/>
    </source>
</evidence>
<name>A0A1G2Q1E1_9BACT</name>
<evidence type="ECO:0000256" key="3">
    <source>
        <dbReference type="ARBA" id="ARBA00022801"/>
    </source>
</evidence>
<gene>
    <name evidence="5" type="ORF">A2Z62_01700</name>
</gene>
<proteinExistence type="inferred from homology"/>
<comment type="caution">
    <text evidence="5">The sequence shown here is derived from an EMBL/GenBank/DDBJ whole genome shotgun (WGS) entry which is preliminary data.</text>
</comment>
<reference evidence="5 6" key="1">
    <citation type="journal article" date="2016" name="Nat. Commun.">
        <title>Thousands of microbial genomes shed light on interconnected biogeochemical processes in an aquifer system.</title>
        <authorList>
            <person name="Anantharaman K."/>
            <person name="Brown C.T."/>
            <person name="Hug L.A."/>
            <person name="Sharon I."/>
            <person name="Castelle C.J."/>
            <person name="Probst A.J."/>
            <person name="Thomas B.C."/>
            <person name="Singh A."/>
            <person name="Wilkins M.J."/>
            <person name="Karaoz U."/>
            <person name="Brodie E.L."/>
            <person name="Williams K.H."/>
            <person name="Hubbard S.S."/>
            <person name="Banfield J.F."/>
        </authorList>
    </citation>
    <scope>NUCLEOTIDE SEQUENCE [LARGE SCALE GENOMIC DNA]</scope>
</reference>
<dbReference type="InterPro" id="IPR037038">
    <property type="entry name" value="HepT-like_sf"/>
</dbReference>